<dbReference type="PANTHER" id="PTHR31901:SF9">
    <property type="entry name" value="GH3 DOMAIN-CONTAINING PROTEIN"/>
    <property type="match status" value="1"/>
</dbReference>
<gene>
    <name evidence="3" type="ORF">SAMEA104719789_00219</name>
</gene>
<dbReference type="PANTHER" id="PTHR31901">
    <property type="entry name" value="GH3 DOMAIN-CONTAINING PROTEIN"/>
    <property type="match status" value="1"/>
</dbReference>
<dbReference type="EMBL" id="UNSC01000001">
    <property type="protein sequence ID" value="SZD71125.1"/>
    <property type="molecule type" value="Genomic_DNA"/>
</dbReference>
<protein>
    <submittedName>
        <fullName evidence="3">GH3 auxin-responsive promoter</fullName>
    </submittedName>
</protein>
<dbReference type="Pfam" id="PF23571">
    <property type="entry name" value="GH3_M"/>
    <property type="match status" value="1"/>
</dbReference>
<proteinExistence type="predicted"/>
<organism evidence="3 4">
    <name type="scientific">Candidatus Ornithobacterium hominis</name>
    <dbReference type="NCBI Taxonomy" id="2497989"/>
    <lineage>
        <taxon>Bacteria</taxon>
        <taxon>Pseudomonadati</taxon>
        <taxon>Bacteroidota</taxon>
        <taxon>Flavobacteriia</taxon>
        <taxon>Flavobacteriales</taxon>
        <taxon>Weeksellaceae</taxon>
        <taxon>Ornithobacterium</taxon>
    </lineage>
</organism>
<sequence>MSIINKVASFITQAYYDQMEEIINAPHSAQEKEFSLLIENGKKTEYGLTHHFNEIKNYQTFQEKVPVVTYEEIQPEIERARRGKENILWPGICHFFAKSSGTTNAKSKFIPITKQSLESNHFTCGKMLFANYLRNHPDTVIFKRKNLRIGGSAELYQEYKTKYGDLSAIMIDNLPFWTDFMNTPNREISLMSDWDVKLDAIANVVINESVGSLTGVPSWMLVLLNRCLEITGKEKLDEIWPDVEVFFHGGISFKPYQTNYADLCRKELRHYEIYNASEGFFAFQDQKDSKDLLLLLNVGVFYEFIPMEGSAMHERKAVPLSDVEVGKNYAIVISSNGGLWRYMIGDTVKFVSVNPYRIVVSGRTKHYINAFGEEVIIENVEDALKVAAEATEAKINEFTGAPIFMKDKEKGAHEYIIEFEKLPVNFKAFKNIFDDRLKEINSDYEAKRYNNMTLNAPNIHIARENLFYDWMKERGKLGGQNKVPRLCNDRQFIEPLLRLNETKTSS</sequence>
<keyword evidence="4" id="KW-1185">Reference proteome</keyword>
<reference evidence="3 4" key="1">
    <citation type="submission" date="2018-09" db="EMBL/GenBank/DDBJ databases">
        <authorList>
            <consortium name="Pathogen Informatics"/>
        </authorList>
    </citation>
    <scope>NUCLEOTIDE SEQUENCE [LARGE SCALE GENOMIC DNA]</scope>
    <source>
        <strain evidence="3 4">OH-22767</strain>
    </source>
</reference>
<dbReference type="InterPro" id="IPR055378">
    <property type="entry name" value="GH3_C"/>
</dbReference>
<name>A0A383TU89_9FLAO</name>
<feature type="domain" description="GH3 middle" evidence="1">
    <location>
        <begin position="294"/>
        <end position="357"/>
    </location>
</feature>
<feature type="domain" description="GH3 C-terminal" evidence="2">
    <location>
        <begin position="378"/>
        <end position="491"/>
    </location>
</feature>
<dbReference type="Proteomes" id="UP000262142">
    <property type="component" value="Unassembled WGS sequence"/>
</dbReference>
<evidence type="ECO:0000259" key="2">
    <source>
        <dbReference type="Pfam" id="PF23572"/>
    </source>
</evidence>
<evidence type="ECO:0000259" key="1">
    <source>
        <dbReference type="Pfam" id="PF23571"/>
    </source>
</evidence>
<dbReference type="InterPro" id="IPR055377">
    <property type="entry name" value="GH3_M"/>
</dbReference>
<dbReference type="Pfam" id="PF03321">
    <property type="entry name" value="GH3"/>
    <property type="match status" value="1"/>
</dbReference>
<dbReference type="InterPro" id="IPR004993">
    <property type="entry name" value="GH3"/>
</dbReference>
<evidence type="ECO:0000313" key="3">
    <source>
        <dbReference type="EMBL" id="SZD71125.1"/>
    </source>
</evidence>
<dbReference type="GO" id="GO:0005737">
    <property type="term" value="C:cytoplasm"/>
    <property type="evidence" value="ECO:0007669"/>
    <property type="project" value="TreeGrafter"/>
</dbReference>
<dbReference type="Pfam" id="PF23572">
    <property type="entry name" value="GH3_C"/>
    <property type="match status" value="1"/>
</dbReference>
<evidence type="ECO:0000313" key="4">
    <source>
        <dbReference type="Proteomes" id="UP000262142"/>
    </source>
</evidence>
<accession>A0A383TU89</accession>
<dbReference type="GO" id="GO:0016881">
    <property type="term" value="F:acid-amino acid ligase activity"/>
    <property type="evidence" value="ECO:0007669"/>
    <property type="project" value="TreeGrafter"/>
</dbReference>
<dbReference type="AlphaFoldDB" id="A0A383TU89"/>